<dbReference type="EMBL" id="PDSL01000034">
    <property type="protein sequence ID" value="PIE33301.1"/>
    <property type="molecule type" value="Genomic_DNA"/>
</dbReference>
<evidence type="ECO:0000256" key="1">
    <source>
        <dbReference type="PROSITE-ProRule" id="PRU00703"/>
    </source>
</evidence>
<dbReference type="SMART" id="SM00924">
    <property type="entry name" value="MgtE_N"/>
    <property type="match status" value="1"/>
</dbReference>
<dbReference type="Gene3D" id="1.25.60.10">
    <property type="entry name" value="MgtE N-terminal domain-like"/>
    <property type="match status" value="1"/>
</dbReference>
<dbReference type="AlphaFoldDB" id="A0A2G6KCB3"/>
<comment type="caution">
    <text evidence="3">The sequence shown here is derived from an EMBL/GenBank/DDBJ whole genome shotgun (WGS) entry which is preliminary data.</text>
</comment>
<dbReference type="SUPFAM" id="SSF54631">
    <property type="entry name" value="CBS-domain pair"/>
    <property type="match status" value="1"/>
</dbReference>
<evidence type="ECO:0000313" key="3">
    <source>
        <dbReference type="EMBL" id="PIE33301.1"/>
    </source>
</evidence>
<keyword evidence="1" id="KW-0129">CBS domain</keyword>
<dbReference type="PANTHER" id="PTHR43773">
    <property type="entry name" value="MAGNESIUM TRANSPORTER MGTE"/>
    <property type="match status" value="1"/>
</dbReference>
<dbReference type="Gene3D" id="3.10.580.10">
    <property type="entry name" value="CBS-domain"/>
    <property type="match status" value="1"/>
</dbReference>
<protein>
    <recommendedName>
        <fullName evidence="2">CBS domain-containing protein</fullName>
    </recommendedName>
</protein>
<reference evidence="3 4" key="1">
    <citation type="submission" date="2017-10" db="EMBL/GenBank/DDBJ databases">
        <title>Novel microbial diversity and functional potential in the marine mammal oral microbiome.</title>
        <authorList>
            <person name="Dudek N.K."/>
            <person name="Sun C.L."/>
            <person name="Burstein D."/>
            <person name="Kantor R.S."/>
            <person name="Aliaga Goltsman D.S."/>
            <person name="Bik E.M."/>
            <person name="Thomas B.C."/>
            <person name="Banfield J.F."/>
            <person name="Relman D.A."/>
        </authorList>
    </citation>
    <scope>NUCLEOTIDE SEQUENCE [LARGE SCALE GENOMIC DNA]</scope>
    <source>
        <strain evidence="3">DOLJORAL78_61_10</strain>
    </source>
</reference>
<dbReference type="PANTHER" id="PTHR43773:SF1">
    <property type="entry name" value="MAGNESIUM TRANSPORTER MGTE"/>
    <property type="match status" value="1"/>
</dbReference>
<dbReference type="SUPFAM" id="SSF158791">
    <property type="entry name" value="MgtE N-terminal domain-like"/>
    <property type="match status" value="1"/>
</dbReference>
<evidence type="ECO:0000313" key="4">
    <source>
        <dbReference type="Proteomes" id="UP000230914"/>
    </source>
</evidence>
<dbReference type="InterPro" id="IPR006669">
    <property type="entry name" value="MgtE_transporter"/>
</dbReference>
<dbReference type="InterPro" id="IPR006668">
    <property type="entry name" value="Mg_transptr_MgtE_intracell_dom"/>
</dbReference>
<dbReference type="PROSITE" id="PS51371">
    <property type="entry name" value="CBS"/>
    <property type="match status" value="2"/>
</dbReference>
<dbReference type="Proteomes" id="UP000230914">
    <property type="component" value="Unassembled WGS sequence"/>
</dbReference>
<dbReference type="CDD" id="cd04606">
    <property type="entry name" value="CBS_pair_Mg_transporter"/>
    <property type="match status" value="1"/>
</dbReference>
<organism evidence="3 4">
    <name type="scientific">Ilumatobacter coccineus</name>
    <dbReference type="NCBI Taxonomy" id="467094"/>
    <lineage>
        <taxon>Bacteria</taxon>
        <taxon>Bacillati</taxon>
        <taxon>Actinomycetota</taxon>
        <taxon>Acidimicrobiia</taxon>
        <taxon>Acidimicrobiales</taxon>
        <taxon>Ilumatobacteraceae</taxon>
        <taxon>Ilumatobacter</taxon>
    </lineage>
</organism>
<name>A0A2G6KCB3_9ACTN</name>
<accession>A0A2G6KCB3</accession>
<dbReference type="Pfam" id="PF00571">
    <property type="entry name" value="CBS"/>
    <property type="match status" value="1"/>
</dbReference>
<sequence>MSGELIYAYRIMRLPLLDAGGARIGAIDDIITAAGRSGHPPQVIGCVAISQQRRIFIPAPRIAHISSDGLRLRSWDLDLNPFKSRPGEILIGADVIDTALPTGERISDVGIVETRTPRSVTWHVDKIRVSRRGALGRKASYRLLDWSDLSHLFVGTNAMAAEAARLREMHPSDVAHIVRAMPLARRRELLATMDDESLADVLEELTEDEQLRVIENLDLDRLVSVLDEMEYDDLADLLGEMPSDQRSTVLAAMDDDDAAVVTRLLSYEESTAGGMMTPEIIILGSTATVADALAQIRKPEWTPSIASQVFVTRSPYKAPTGRFLGVVHMQRLLREPPMMELHHLVDRDIPTVHPGTRDRAVFEEFASYDMLTLAVVDDDQRMLGAISVDDVVDRMLGAGWRLKHRRQDQVGPTMGETVEGVQL</sequence>
<dbReference type="GO" id="GO:0015095">
    <property type="term" value="F:magnesium ion transmembrane transporter activity"/>
    <property type="evidence" value="ECO:0007669"/>
    <property type="project" value="InterPro"/>
</dbReference>
<feature type="domain" description="CBS" evidence="2">
    <location>
        <begin position="276"/>
        <end position="344"/>
    </location>
</feature>
<dbReference type="GO" id="GO:0016020">
    <property type="term" value="C:membrane"/>
    <property type="evidence" value="ECO:0007669"/>
    <property type="project" value="InterPro"/>
</dbReference>
<dbReference type="InterPro" id="IPR000644">
    <property type="entry name" value="CBS_dom"/>
</dbReference>
<gene>
    <name evidence="3" type="ORF">CSA55_02090</name>
</gene>
<dbReference type="InterPro" id="IPR046342">
    <property type="entry name" value="CBS_dom_sf"/>
</dbReference>
<dbReference type="InterPro" id="IPR038076">
    <property type="entry name" value="MgtE_N_sf"/>
</dbReference>
<feature type="domain" description="CBS" evidence="2">
    <location>
        <begin position="345"/>
        <end position="402"/>
    </location>
</feature>
<evidence type="ECO:0000259" key="2">
    <source>
        <dbReference type="PROSITE" id="PS51371"/>
    </source>
</evidence>
<proteinExistence type="predicted"/>
<dbReference type="Pfam" id="PF03448">
    <property type="entry name" value="MgtE_N"/>
    <property type="match status" value="1"/>
</dbReference>